<protein>
    <submittedName>
        <fullName evidence="3">DUF2235 domain-containing protein</fullName>
    </submittedName>
</protein>
<gene>
    <name evidence="3" type="ORF">HYZ11_18960</name>
</gene>
<reference evidence="3" key="1">
    <citation type="submission" date="2020-07" db="EMBL/GenBank/DDBJ databases">
        <title>Huge and variable diversity of episymbiotic CPR bacteria and DPANN archaea in groundwater ecosystems.</title>
        <authorList>
            <person name="He C.Y."/>
            <person name="Keren R."/>
            <person name="Whittaker M."/>
            <person name="Farag I.F."/>
            <person name="Doudna J."/>
            <person name="Cate J.H.D."/>
            <person name="Banfield J.F."/>
        </authorList>
    </citation>
    <scope>NUCLEOTIDE SEQUENCE</scope>
    <source>
        <strain evidence="3">NC_groundwater_763_Ag_S-0.2um_68_21</strain>
    </source>
</reference>
<dbReference type="EMBL" id="JACPUR010000041">
    <property type="protein sequence ID" value="MBI3129692.1"/>
    <property type="molecule type" value="Genomic_DNA"/>
</dbReference>
<dbReference type="Proteomes" id="UP000782312">
    <property type="component" value="Unassembled WGS sequence"/>
</dbReference>
<evidence type="ECO:0000313" key="4">
    <source>
        <dbReference type="Proteomes" id="UP000782312"/>
    </source>
</evidence>
<name>A0A932I4N9_UNCTE</name>
<evidence type="ECO:0000313" key="3">
    <source>
        <dbReference type="EMBL" id="MBI3129692.1"/>
    </source>
</evidence>
<dbReference type="InterPro" id="IPR018712">
    <property type="entry name" value="Tle1-like_cat"/>
</dbReference>
<dbReference type="PANTHER" id="PTHR33840:SF1">
    <property type="entry name" value="TLE1 PHOSPHOLIPASE DOMAIN-CONTAINING PROTEIN"/>
    <property type="match status" value="1"/>
</dbReference>
<feature type="compositionally biased region" description="Basic and acidic residues" evidence="1">
    <location>
        <begin position="327"/>
        <end position="342"/>
    </location>
</feature>
<proteinExistence type="predicted"/>
<dbReference type="AlphaFoldDB" id="A0A932I4N9"/>
<feature type="region of interest" description="Disordered" evidence="1">
    <location>
        <begin position="327"/>
        <end position="351"/>
    </location>
</feature>
<comment type="caution">
    <text evidence="3">The sequence shown here is derived from an EMBL/GenBank/DDBJ whole genome shotgun (WGS) entry which is preliminary data.</text>
</comment>
<evidence type="ECO:0000256" key="1">
    <source>
        <dbReference type="SAM" id="MobiDB-lite"/>
    </source>
</evidence>
<evidence type="ECO:0000259" key="2">
    <source>
        <dbReference type="Pfam" id="PF09994"/>
    </source>
</evidence>
<feature type="domain" description="T6SS Phospholipase effector Tle1-like catalytic" evidence="2">
    <location>
        <begin position="3"/>
        <end position="258"/>
    </location>
</feature>
<accession>A0A932I4N9</accession>
<sequence>MAKRLVVCFDGTWNTPDEDGDIDGNTSTNVHKFYEAVLPRDAGGTEQVKRYDEGVGTKWYEKVRGGAFGVGLSENIQEGYRFLVDRYEEGDEVFILGFSRGGYTARSLVGMIRNAGLLKPAHKDLTSEAYSLYRTRDGSADTENAVFFRREFSREIRIHFLGVWDTVGALGIPLQSFEWFNRGFYQFHDTELSGIVANAYHAVAIDEHRENYTATLWDPKEKPNQTVEQVWFVGAHANVGGGYPDCGLSDVTLDWMMKKTSGCGLALDPAKAPRPAPDVAGLAVRDSYKEFLGGLYGLVSPRRYRTIGHTLYGAESLDTTVFERLSRDPDYRPKNPVGEHARGARAGRLRG</sequence>
<organism evidence="3 4">
    <name type="scientific">Tectimicrobiota bacterium</name>
    <dbReference type="NCBI Taxonomy" id="2528274"/>
    <lineage>
        <taxon>Bacteria</taxon>
        <taxon>Pseudomonadati</taxon>
        <taxon>Nitrospinota/Tectimicrobiota group</taxon>
        <taxon>Candidatus Tectimicrobiota</taxon>
    </lineage>
</organism>
<dbReference type="Pfam" id="PF09994">
    <property type="entry name" value="T6SS_Tle1-like_cat"/>
    <property type="match status" value="1"/>
</dbReference>
<dbReference type="PANTHER" id="PTHR33840">
    <property type="match status" value="1"/>
</dbReference>